<evidence type="ECO:0000256" key="2">
    <source>
        <dbReference type="ARBA" id="ARBA00005382"/>
    </source>
</evidence>
<dbReference type="InterPro" id="IPR001139">
    <property type="entry name" value="Glyco_hydro_30"/>
</dbReference>
<feature type="domain" description="Glycosyl hydrolase family 30 TIM-barrel" evidence="7">
    <location>
        <begin position="30"/>
        <end position="378"/>
    </location>
</feature>
<dbReference type="GO" id="GO:0016020">
    <property type="term" value="C:membrane"/>
    <property type="evidence" value="ECO:0007669"/>
    <property type="project" value="GOC"/>
</dbReference>
<sequence length="479" mass="54341">MKRTSANFDAIQENHSPVLTVFPTELRQKMKGFGGTFTDAAVWNIDNLPERARKHLLESYFGVDGIEYSFGRVPIGSNDFSTRPYSYNDWSGDVNLSNFSLADEDLEHRIPILREALSLRNGSLKLLATPWTAPFWMKSNGRAQGAGVLLHEVDRIDMWKVYALYLLRYFEEFAKRGIHFYAVSAQNEPNLSRSAHFPWQAMYFSPQMLSEFVSKYLGPAIKSNKITKDLHIFPLEISREQLELYSQEICGNEKAFNYSSGIGIHWYADTKIGTNILRNVVTEWATKYVLYTESANGWLTNDVLLGDWNRAEKYVESMMETVNNGVTGWIDYNLCVDTSGGPSWIGNNLDAAIVVDKHNKSFMKQPMFYAIGHFSKFIGENADYMASEFSRKGIGVSDISHSAFVNPDGSRALILYNKNSSYSWNISVVDDATPFSQLILTLPPKSIVTVLWNKITFTSKLKEPQKDLQSQPFGESEIT</sequence>
<evidence type="ECO:0000256" key="4">
    <source>
        <dbReference type="ARBA" id="ARBA00022729"/>
    </source>
</evidence>
<proteinExistence type="inferred from homology"/>
<accession>A0AAF3E7W5</accession>
<feature type="domain" description="Glycosyl hydrolase family 30 beta sandwich" evidence="8">
    <location>
        <begin position="396"/>
        <end position="450"/>
    </location>
</feature>
<evidence type="ECO:0000256" key="6">
    <source>
        <dbReference type="RuleBase" id="RU361188"/>
    </source>
</evidence>
<evidence type="ECO:0000313" key="10">
    <source>
        <dbReference type="WBParaSite" id="MBELARI_LOCUS10016"/>
    </source>
</evidence>
<dbReference type="GO" id="GO:0006680">
    <property type="term" value="P:glucosylceramide catabolic process"/>
    <property type="evidence" value="ECO:0007669"/>
    <property type="project" value="TreeGrafter"/>
</dbReference>
<name>A0AAF3E7W5_9BILA</name>
<comment type="similarity">
    <text evidence="2 6">Belongs to the glycosyl hydrolase 30 family.</text>
</comment>
<keyword evidence="6" id="KW-0326">Glycosidase</keyword>
<dbReference type="PRINTS" id="PR00843">
    <property type="entry name" value="GLHYDRLASE30"/>
</dbReference>
<dbReference type="SUPFAM" id="SSF51445">
    <property type="entry name" value="(Trans)glycosidases"/>
    <property type="match status" value="1"/>
</dbReference>
<dbReference type="WBParaSite" id="MBELARI_LOCUS10016">
    <property type="protein sequence ID" value="MBELARI_LOCUS10016"/>
    <property type="gene ID" value="MBELARI_LOCUS10016"/>
</dbReference>
<keyword evidence="6" id="KW-0443">Lipid metabolism</keyword>
<dbReference type="Gene3D" id="2.60.40.1180">
    <property type="entry name" value="Golgi alpha-mannosidase II"/>
    <property type="match status" value="1"/>
</dbReference>
<dbReference type="Proteomes" id="UP000887575">
    <property type="component" value="Unassembled WGS sequence"/>
</dbReference>
<keyword evidence="6" id="KW-0746">Sphingolipid metabolism</keyword>
<keyword evidence="4" id="KW-0732">Signal</keyword>
<dbReference type="InterPro" id="IPR033453">
    <property type="entry name" value="Glyco_hydro_30_TIM-barrel"/>
</dbReference>
<dbReference type="AlphaFoldDB" id="A0AAF3E7W5"/>
<evidence type="ECO:0000313" key="9">
    <source>
        <dbReference type="Proteomes" id="UP000887575"/>
    </source>
</evidence>
<evidence type="ECO:0000256" key="1">
    <source>
        <dbReference type="ARBA" id="ARBA00001013"/>
    </source>
</evidence>
<dbReference type="InterPro" id="IPR017853">
    <property type="entry name" value="GH"/>
</dbReference>
<dbReference type="Pfam" id="PF02055">
    <property type="entry name" value="Glyco_hydro_30"/>
    <property type="match status" value="1"/>
</dbReference>
<dbReference type="InterPro" id="IPR013780">
    <property type="entry name" value="Glyco_hydro_b"/>
</dbReference>
<keyword evidence="9" id="KW-1185">Reference proteome</keyword>
<dbReference type="PANTHER" id="PTHR11069">
    <property type="entry name" value="GLUCOSYLCERAMIDASE"/>
    <property type="match status" value="1"/>
</dbReference>
<dbReference type="PANTHER" id="PTHR11069:SF39">
    <property type="entry name" value="GLUCOSYLCERAMIDASE 2-RELATED"/>
    <property type="match status" value="1"/>
</dbReference>
<dbReference type="GO" id="GO:0004348">
    <property type="term" value="F:glucosylceramidase activity"/>
    <property type="evidence" value="ECO:0007669"/>
    <property type="project" value="UniProtKB-EC"/>
</dbReference>
<evidence type="ECO:0000256" key="3">
    <source>
        <dbReference type="ARBA" id="ARBA00012658"/>
    </source>
</evidence>
<keyword evidence="5 6" id="KW-0378">Hydrolase</keyword>
<evidence type="ECO:0000259" key="7">
    <source>
        <dbReference type="Pfam" id="PF02055"/>
    </source>
</evidence>
<dbReference type="EC" id="3.2.1.45" evidence="3 6"/>
<evidence type="ECO:0000256" key="5">
    <source>
        <dbReference type="ARBA" id="ARBA00022801"/>
    </source>
</evidence>
<dbReference type="Gene3D" id="3.20.20.80">
    <property type="entry name" value="Glycosidases"/>
    <property type="match status" value="1"/>
</dbReference>
<dbReference type="Pfam" id="PF17189">
    <property type="entry name" value="Glyco_hydro_30C"/>
    <property type="match status" value="1"/>
</dbReference>
<organism evidence="9 10">
    <name type="scientific">Mesorhabditis belari</name>
    <dbReference type="NCBI Taxonomy" id="2138241"/>
    <lineage>
        <taxon>Eukaryota</taxon>
        <taxon>Metazoa</taxon>
        <taxon>Ecdysozoa</taxon>
        <taxon>Nematoda</taxon>
        <taxon>Chromadorea</taxon>
        <taxon>Rhabditida</taxon>
        <taxon>Rhabditina</taxon>
        <taxon>Rhabditomorpha</taxon>
        <taxon>Rhabditoidea</taxon>
        <taxon>Rhabditidae</taxon>
        <taxon>Mesorhabditinae</taxon>
        <taxon>Mesorhabditis</taxon>
    </lineage>
</organism>
<comment type="catalytic activity">
    <reaction evidence="1">
        <text>a beta-D-glucosyl-(1&lt;-&gt;1')-N-acylsphing-4-enine + H2O = an N-acylsphing-4-enine + D-glucose</text>
        <dbReference type="Rhea" id="RHEA:13269"/>
        <dbReference type="ChEBI" id="CHEBI:4167"/>
        <dbReference type="ChEBI" id="CHEBI:15377"/>
        <dbReference type="ChEBI" id="CHEBI:22801"/>
        <dbReference type="ChEBI" id="CHEBI:52639"/>
        <dbReference type="EC" id="3.2.1.45"/>
    </reaction>
    <physiologicalReaction direction="left-to-right" evidence="1">
        <dbReference type="Rhea" id="RHEA:13270"/>
    </physiologicalReaction>
</comment>
<protein>
    <recommendedName>
        <fullName evidence="3 6">Glucosylceramidase</fullName>
        <ecNumber evidence="3 6">3.2.1.45</ecNumber>
    </recommendedName>
</protein>
<evidence type="ECO:0000259" key="8">
    <source>
        <dbReference type="Pfam" id="PF17189"/>
    </source>
</evidence>
<dbReference type="InterPro" id="IPR033452">
    <property type="entry name" value="GH30_C"/>
</dbReference>
<reference evidence="10" key="1">
    <citation type="submission" date="2024-02" db="UniProtKB">
        <authorList>
            <consortium name="WormBaseParasite"/>
        </authorList>
    </citation>
    <scope>IDENTIFICATION</scope>
</reference>